<reference evidence="18 19" key="2">
    <citation type="journal article" date="2023" name="Plant Pathol.">
        <title>Dismantling and reorganizing Pseudomonas marginalis sensu#lato.</title>
        <authorList>
            <person name="Sawada H."/>
            <person name="Fujikawa T."/>
            <person name="Satou M."/>
        </authorList>
    </citation>
    <scope>NUCLEOTIDE SEQUENCE [LARGE SCALE GENOMIC DNA]</scope>
    <source>
        <strain evidence="18 19">MAFF 302046</strain>
    </source>
</reference>
<keyword evidence="19" id="KW-1185">Reference proteome</keyword>
<evidence type="ECO:0000313" key="18">
    <source>
        <dbReference type="EMBL" id="MCK9814432.1"/>
    </source>
</evidence>
<protein>
    <submittedName>
        <fullName evidence="18">TonB-dependent siderophore receptor</fullName>
    </submittedName>
</protein>
<dbReference type="Pfam" id="PF00593">
    <property type="entry name" value="TonB_dep_Rec_b-barrel"/>
    <property type="match status" value="1"/>
</dbReference>
<evidence type="ECO:0000256" key="5">
    <source>
        <dbReference type="ARBA" id="ARBA00022496"/>
    </source>
</evidence>
<comment type="subcellular location">
    <subcellularLocation>
        <location evidence="1 14">Cell outer membrane</location>
        <topology evidence="1 14">Multi-pass membrane protein</topology>
    </subcellularLocation>
</comment>
<proteinExistence type="inferred from homology"/>
<evidence type="ECO:0000256" key="16">
    <source>
        <dbReference type="SAM" id="SignalP"/>
    </source>
</evidence>
<organism evidence="18 19">
    <name type="scientific">Pseudomonas morbosilactucae</name>
    <dbReference type="NCBI Taxonomy" id="2938197"/>
    <lineage>
        <taxon>Bacteria</taxon>
        <taxon>Pseudomonadati</taxon>
        <taxon>Pseudomonadota</taxon>
        <taxon>Gammaproteobacteria</taxon>
        <taxon>Pseudomonadales</taxon>
        <taxon>Pseudomonadaceae</taxon>
        <taxon>Pseudomonas</taxon>
    </lineage>
</organism>
<keyword evidence="7 16" id="KW-0732">Signal</keyword>
<dbReference type="InterPro" id="IPR010105">
    <property type="entry name" value="TonB_sidphr_rcpt"/>
</dbReference>
<dbReference type="SMART" id="SM00965">
    <property type="entry name" value="STN"/>
    <property type="match status" value="1"/>
</dbReference>
<dbReference type="Gene3D" id="3.55.50.30">
    <property type="match status" value="1"/>
</dbReference>
<evidence type="ECO:0000256" key="11">
    <source>
        <dbReference type="ARBA" id="ARBA00023136"/>
    </source>
</evidence>
<feature type="domain" description="Secretin/TonB short N-terminal" evidence="17">
    <location>
        <begin position="68"/>
        <end position="118"/>
    </location>
</feature>
<evidence type="ECO:0000256" key="14">
    <source>
        <dbReference type="PROSITE-ProRule" id="PRU01360"/>
    </source>
</evidence>
<keyword evidence="12 18" id="KW-0675">Receptor</keyword>
<keyword evidence="4 14" id="KW-1134">Transmembrane beta strand</keyword>
<evidence type="ECO:0000256" key="8">
    <source>
        <dbReference type="ARBA" id="ARBA00023004"/>
    </source>
</evidence>
<evidence type="ECO:0000256" key="9">
    <source>
        <dbReference type="ARBA" id="ARBA00023065"/>
    </source>
</evidence>
<dbReference type="InterPro" id="IPR036942">
    <property type="entry name" value="Beta-barrel_TonB_sf"/>
</dbReference>
<dbReference type="InterPro" id="IPR039426">
    <property type="entry name" value="TonB-dep_rcpt-like"/>
</dbReference>
<comment type="similarity">
    <text evidence="2 14 15">Belongs to the TonB-dependent receptor family.</text>
</comment>
<dbReference type="RefSeq" id="WP_268261811.1">
    <property type="nucleotide sequence ID" value="NZ_JALQCX010000014.1"/>
</dbReference>
<dbReference type="Proteomes" id="UP001155163">
    <property type="component" value="Unassembled WGS sequence"/>
</dbReference>
<keyword evidence="5" id="KW-0410">Iron transport</keyword>
<dbReference type="InterPro" id="IPR011662">
    <property type="entry name" value="Secretin/TonB_short_N"/>
</dbReference>
<reference evidence="18 19" key="1">
    <citation type="journal article" date="2022" name="Int. J. Syst. Evol. Microbiol.">
        <title>Pseudomonas aegrilactucae sp. nov. and Pseudomonas morbosilactucae sp. nov., pathogens causing bacterial rot of lettuce in Japan.</title>
        <authorList>
            <person name="Sawada H."/>
            <person name="Fujikawa T."/>
            <person name="Satou M."/>
        </authorList>
    </citation>
    <scope>NUCLEOTIDE SEQUENCE [LARGE SCALE GENOMIC DNA]</scope>
    <source>
        <strain evidence="18 19">MAFF 302046</strain>
    </source>
</reference>
<dbReference type="Gene3D" id="2.170.130.10">
    <property type="entry name" value="TonB-dependent receptor, plug domain"/>
    <property type="match status" value="1"/>
</dbReference>
<evidence type="ECO:0000256" key="12">
    <source>
        <dbReference type="ARBA" id="ARBA00023170"/>
    </source>
</evidence>
<accession>A0ABT0JF04</accession>
<evidence type="ECO:0000256" key="13">
    <source>
        <dbReference type="ARBA" id="ARBA00023237"/>
    </source>
</evidence>
<comment type="caution">
    <text evidence="18">The sequence shown here is derived from an EMBL/GenBank/DDBJ whole genome shotgun (WGS) entry which is preliminary data.</text>
</comment>
<dbReference type="PROSITE" id="PS52016">
    <property type="entry name" value="TONB_DEPENDENT_REC_3"/>
    <property type="match status" value="1"/>
</dbReference>
<evidence type="ECO:0000256" key="6">
    <source>
        <dbReference type="ARBA" id="ARBA00022692"/>
    </source>
</evidence>
<dbReference type="Pfam" id="PF07715">
    <property type="entry name" value="Plug"/>
    <property type="match status" value="1"/>
</dbReference>
<feature type="signal peptide" evidence="16">
    <location>
        <begin position="1"/>
        <end position="37"/>
    </location>
</feature>
<evidence type="ECO:0000259" key="17">
    <source>
        <dbReference type="SMART" id="SM00965"/>
    </source>
</evidence>
<dbReference type="PANTHER" id="PTHR32552">
    <property type="entry name" value="FERRICHROME IRON RECEPTOR-RELATED"/>
    <property type="match status" value="1"/>
</dbReference>
<gene>
    <name evidence="18" type="ORF">M1B35_09880</name>
</gene>
<dbReference type="Gene3D" id="2.40.170.20">
    <property type="entry name" value="TonB-dependent receptor, beta-barrel domain"/>
    <property type="match status" value="1"/>
</dbReference>
<evidence type="ECO:0000256" key="7">
    <source>
        <dbReference type="ARBA" id="ARBA00022729"/>
    </source>
</evidence>
<keyword evidence="6 14" id="KW-0812">Transmembrane</keyword>
<evidence type="ECO:0000256" key="15">
    <source>
        <dbReference type="RuleBase" id="RU003357"/>
    </source>
</evidence>
<keyword evidence="3 14" id="KW-0813">Transport</keyword>
<keyword evidence="13 14" id="KW-0998">Cell outer membrane</keyword>
<keyword evidence="8" id="KW-0408">Iron</keyword>
<dbReference type="SUPFAM" id="SSF56935">
    <property type="entry name" value="Porins"/>
    <property type="match status" value="1"/>
</dbReference>
<evidence type="ECO:0000256" key="3">
    <source>
        <dbReference type="ARBA" id="ARBA00022448"/>
    </source>
</evidence>
<dbReference type="InterPro" id="IPR037066">
    <property type="entry name" value="Plug_dom_sf"/>
</dbReference>
<sequence>MPYHATSTTQTLSAAVRRGLFLSLLAVAPVLPGLAQADTASQSEARQYNIAAGSLDQVLNRFASAAGILLSVDAQMTEGKRSDGLQGRYEVAQGLQRLLSGSGLQAVQAGNGWMLQPQAADGPLQLGATQVSAAQVEESAWGPVAGIVAKRSATGSKTDSALVEIPQTINVVTASEIKARGAMSVTEALRYTPGMTGGGFADRVKIFDEPTSRGFSPTPLYLDGLHLPYGGGSTGGALQIDPYTLERIEVLKGPASVLYGQNQPGGIVNMVSKRPTEAPLHQVVLEAGTYDHKSVSLDLGGPLDEQGQFLYRLTGRVTDSQSEVNYAEQKRQLIAPSLTWRPNDDTSLTLFGQYQKDNDVPEAQGLPRIGTLVSTVNGKIDRDLFLGEPGVNAYDRDQFVLGYELSHRLDETWTLKQNARYADVDDHFRAPLHGYSFVANPVTGANDQRYMTRYGVDWKQHNRVLGVDNIAQAEFDTGALKHTLLVGLDYYHFNSQFAGKYDRTPPIIDLYNPTYGQSLDFTGLYRWDNTVNQTGLYVQDQIKLDRWVLVLGGRYDWAKTDNEVVLAKTRSGGKDEAFSGRAGLVYLFDNGLAPFVSYSESFLPLSGTDADFKAFEPSTGRQYEVGIKYQPPGQESFVQISAYHLDQENVLNSIPGTMFSDQSGAVRSVGLELEGKAALSEALEVIGSLSRNDIKYTKDDSGRQGRHPAGSPPLTAALWVNYTLLGDTPLAGLGAGLGARYVRSSYGTDYAGAFQIPSYTVLDAALSYDLSKSPLQLKGVKLALNVKNLEDKTYVDLCRSDVDCYYGEGRTVLSSLTYDW</sequence>
<evidence type="ECO:0000256" key="2">
    <source>
        <dbReference type="ARBA" id="ARBA00009810"/>
    </source>
</evidence>
<keyword evidence="11 14" id="KW-0472">Membrane</keyword>
<feature type="chain" id="PRO_5046978595" evidence="16">
    <location>
        <begin position="38"/>
        <end position="820"/>
    </location>
</feature>
<dbReference type="Pfam" id="PF07660">
    <property type="entry name" value="STN"/>
    <property type="match status" value="1"/>
</dbReference>
<keyword evidence="10 15" id="KW-0798">TonB box</keyword>
<dbReference type="PANTHER" id="PTHR32552:SF68">
    <property type="entry name" value="FERRICHROME OUTER MEMBRANE TRANSPORTER_PHAGE RECEPTOR"/>
    <property type="match status" value="1"/>
</dbReference>
<evidence type="ECO:0000313" key="19">
    <source>
        <dbReference type="Proteomes" id="UP001155163"/>
    </source>
</evidence>
<evidence type="ECO:0000256" key="1">
    <source>
        <dbReference type="ARBA" id="ARBA00004571"/>
    </source>
</evidence>
<name>A0ABT0JF04_9PSED</name>
<dbReference type="InterPro" id="IPR012910">
    <property type="entry name" value="Plug_dom"/>
</dbReference>
<keyword evidence="9" id="KW-0406">Ion transport</keyword>
<dbReference type="EMBL" id="JALQCX010000014">
    <property type="protein sequence ID" value="MCK9814432.1"/>
    <property type="molecule type" value="Genomic_DNA"/>
</dbReference>
<dbReference type="NCBIfam" id="TIGR01783">
    <property type="entry name" value="TonB-siderophor"/>
    <property type="match status" value="1"/>
</dbReference>
<dbReference type="CDD" id="cd01347">
    <property type="entry name" value="ligand_gated_channel"/>
    <property type="match status" value="1"/>
</dbReference>
<dbReference type="InterPro" id="IPR000531">
    <property type="entry name" value="Beta-barrel_TonB"/>
</dbReference>
<evidence type="ECO:0000256" key="4">
    <source>
        <dbReference type="ARBA" id="ARBA00022452"/>
    </source>
</evidence>
<evidence type="ECO:0000256" key="10">
    <source>
        <dbReference type="ARBA" id="ARBA00023077"/>
    </source>
</evidence>